<reference evidence="1" key="2">
    <citation type="journal article" date="2021" name="PeerJ">
        <title>Extensive microbial diversity within the chicken gut microbiome revealed by metagenomics and culture.</title>
        <authorList>
            <person name="Gilroy R."/>
            <person name="Ravi A."/>
            <person name="Getino M."/>
            <person name="Pursley I."/>
            <person name="Horton D.L."/>
            <person name="Alikhan N.F."/>
            <person name="Baker D."/>
            <person name="Gharbi K."/>
            <person name="Hall N."/>
            <person name="Watson M."/>
            <person name="Adriaenssens E.M."/>
            <person name="Foster-Nyarko E."/>
            <person name="Jarju S."/>
            <person name="Secka A."/>
            <person name="Antonio M."/>
            <person name="Oren A."/>
            <person name="Chaudhuri R.R."/>
            <person name="La Ragione R."/>
            <person name="Hildebrand F."/>
            <person name="Pallen M.J."/>
        </authorList>
    </citation>
    <scope>NUCLEOTIDE SEQUENCE</scope>
    <source>
        <strain evidence="1">6276</strain>
    </source>
</reference>
<organism evidence="1 2">
    <name type="scientific">Candidatus Scatousia excrementigallinarum</name>
    <dbReference type="NCBI Taxonomy" id="2840935"/>
    <lineage>
        <taxon>Bacteria</taxon>
        <taxon>Candidatus Scatousia</taxon>
    </lineage>
</organism>
<evidence type="ECO:0000313" key="1">
    <source>
        <dbReference type="EMBL" id="HIS37032.1"/>
    </source>
</evidence>
<reference evidence="1" key="1">
    <citation type="submission" date="2020-10" db="EMBL/GenBank/DDBJ databases">
        <authorList>
            <person name="Gilroy R."/>
        </authorList>
    </citation>
    <scope>NUCLEOTIDE SEQUENCE</scope>
    <source>
        <strain evidence="1">6276</strain>
    </source>
</reference>
<dbReference type="Proteomes" id="UP000823928">
    <property type="component" value="Unassembled WGS sequence"/>
</dbReference>
<comment type="caution">
    <text evidence="1">The sequence shown here is derived from an EMBL/GenBank/DDBJ whole genome shotgun (WGS) entry which is preliminary data.</text>
</comment>
<dbReference type="EMBL" id="DVIU01000207">
    <property type="protein sequence ID" value="HIS37032.1"/>
    <property type="molecule type" value="Genomic_DNA"/>
</dbReference>
<name>A0A9D1F127_9BACT</name>
<protein>
    <submittedName>
        <fullName evidence="1">Uncharacterized protein</fullName>
    </submittedName>
</protein>
<gene>
    <name evidence="1" type="ORF">IAC10_10470</name>
</gene>
<sequence length="64" mass="7253">MDAKQLGTLADSVVQIYSLSAVAKNFTDSHYMDDNMLHIGLMMDKIYEQSTRLKALLESYQVIP</sequence>
<accession>A0A9D1F127</accession>
<proteinExistence type="predicted"/>
<evidence type="ECO:0000313" key="2">
    <source>
        <dbReference type="Proteomes" id="UP000823928"/>
    </source>
</evidence>
<dbReference type="AlphaFoldDB" id="A0A9D1F127"/>